<dbReference type="NCBIfam" id="TIGR00378">
    <property type="entry name" value="cax"/>
    <property type="match status" value="1"/>
</dbReference>
<evidence type="ECO:0000256" key="7">
    <source>
        <dbReference type="ARBA" id="ARBA00022989"/>
    </source>
</evidence>
<comment type="function">
    <text evidence="10">Has a role in promoting intracellular calcium ion sequestration via the exchange of calcium ions for hydrogen ions across the vacuolar membrane. Involved also in manganese ion homeostasis via its uptake into the vacuole.</text>
</comment>
<keyword evidence="3 10" id="KW-0813">Transport</keyword>
<comment type="similarity">
    <text evidence="2 10">Belongs to the Ca(2+):cation antiporter (CaCA) (TC 2.A.19) family.</text>
</comment>
<sequence length="415" mass="44982">MSSPSEHSPLLPNGANHPSDSSFLSRARAAIKAENEPSYINSFKFFVFGSWLNILLIFLPLSFLSHHLNWDAALRFSFSFIAIIPLAKLLGTATEQMSGKLGQTLAGLMNASFGNAVEIIVGIAALFQDQLVIVQNSMLGSILSNILLVLGCSFIGAGTRERESNFQVTAAQASSSLMTLACITLIIPAAYNTLKGNSSVPASTIPSDGVRTGINPDRFDGLLVISRGTAVLLLGVYILYLYFQLRSHSYLFQAQDEGDLEEAEMNLVSAGVALAAVTVITSFCADYLVASIEEFADRYHIPKPFIGLILLPIVANAAEHVTSVWMAMKGQMELTIGICVGSSIQIATFVVPLLVIIGWMSHHELTLFFANFETITFFASVFLVNTLIQDGKSNYMEGVMLITLYLVIALAFWVS</sequence>
<name>A0A8H5GYV3_9AGAR</name>
<accession>A0A8H5GYV3</accession>
<evidence type="ECO:0000256" key="4">
    <source>
        <dbReference type="ARBA" id="ARBA00022568"/>
    </source>
</evidence>
<keyword evidence="8 10" id="KW-0406">Ion transport</keyword>
<evidence type="ECO:0000313" key="13">
    <source>
        <dbReference type="Proteomes" id="UP000559256"/>
    </source>
</evidence>
<feature type="transmembrane region" description="Helical" evidence="10">
    <location>
        <begin position="170"/>
        <end position="191"/>
    </location>
</feature>
<feature type="transmembrane region" description="Helical" evidence="10">
    <location>
        <begin position="45"/>
        <end position="66"/>
    </location>
</feature>
<dbReference type="GO" id="GO:0012505">
    <property type="term" value="C:endomembrane system"/>
    <property type="evidence" value="ECO:0007669"/>
    <property type="project" value="UniProtKB-SubCell"/>
</dbReference>
<dbReference type="InterPro" id="IPR004798">
    <property type="entry name" value="CAX-like"/>
</dbReference>
<dbReference type="InterPro" id="IPR004837">
    <property type="entry name" value="NaCa_Exmemb"/>
</dbReference>
<feature type="transmembrane region" description="Helical" evidence="10">
    <location>
        <begin position="72"/>
        <end position="93"/>
    </location>
</feature>
<protein>
    <recommendedName>
        <fullName evidence="10">Vacuolar calcium ion transporter</fullName>
    </recommendedName>
</protein>
<evidence type="ECO:0000256" key="5">
    <source>
        <dbReference type="ARBA" id="ARBA00022692"/>
    </source>
</evidence>
<evidence type="ECO:0000259" key="11">
    <source>
        <dbReference type="Pfam" id="PF01699"/>
    </source>
</evidence>
<feature type="transmembrane region" description="Helical" evidence="10">
    <location>
        <begin position="305"/>
        <end position="327"/>
    </location>
</feature>
<reference evidence="12 13" key="1">
    <citation type="journal article" date="2020" name="ISME J.">
        <title>Uncovering the hidden diversity of litter-decomposition mechanisms in mushroom-forming fungi.</title>
        <authorList>
            <person name="Floudas D."/>
            <person name="Bentzer J."/>
            <person name="Ahren D."/>
            <person name="Johansson T."/>
            <person name="Persson P."/>
            <person name="Tunlid A."/>
        </authorList>
    </citation>
    <scope>NUCLEOTIDE SEQUENCE [LARGE SCALE GENOMIC DNA]</scope>
    <source>
        <strain evidence="12 13">CBS 291.85</strain>
    </source>
</reference>
<dbReference type="NCBIfam" id="TIGR00846">
    <property type="entry name" value="caca2"/>
    <property type="match status" value="1"/>
</dbReference>
<comment type="caution">
    <text evidence="12">The sequence shown here is derived from an EMBL/GenBank/DDBJ whole genome shotgun (WGS) entry which is preliminary data.</text>
</comment>
<feature type="transmembrane region" description="Helical" evidence="10">
    <location>
        <begin position="224"/>
        <end position="245"/>
    </location>
</feature>
<gene>
    <name evidence="12" type="ORF">D9758_000936</name>
</gene>
<feature type="domain" description="Sodium/calcium exchanger membrane region" evidence="11">
    <location>
        <begin position="272"/>
        <end position="413"/>
    </location>
</feature>
<dbReference type="PANTHER" id="PTHR31503">
    <property type="entry name" value="VACUOLAR CALCIUM ION TRANSPORTER"/>
    <property type="match status" value="1"/>
</dbReference>
<evidence type="ECO:0000256" key="8">
    <source>
        <dbReference type="ARBA" id="ARBA00023065"/>
    </source>
</evidence>
<evidence type="ECO:0000256" key="9">
    <source>
        <dbReference type="ARBA" id="ARBA00023136"/>
    </source>
</evidence>
<evidence type="ECO:0000256" key="2">
    <source>
        <dbReference type="ARBA" id="ARBA00008170"/>
    </source>
</evidence>
<keyword evidence="5 10" id="KW-0812">Transmembrane</keyword>
<dbReference type="GO" id="GO:0015369">
    <property type="term" value="F:calcium:proton antiporter activity"/>
    <property type="evidence" value="ECO:0007669"/>
    <property type="project" value="UniProtKB-UniRule"/>
</dbReference>
<evidence type="ECO:0000256" key="3">
    <source>
        <dbReference type="ARBA" id="ARBA00022448"/>
    </source>
</evidence>
<evidence type="ECO:0000313" key="12">
    <source>
        <dbReference type="EMBL" id="KAF5373759.1"/>
    </source>
</evidence>
<organism evidence="12 13">
    <name type="scientific">Tetrapyrgos nigripes</name>
    <dbReference type="NCBI Taxonomy" id="182062"/>
    <lineage>
        <taxon>Eukaryota</taxon>
        <taxon>Fungi</taxon>
        <taxon>Dikarya</taxon>
        <taxon>Basidiomycota</taxon>
        <taxon>Agaricomycotina</taxon>
        <taxon>Agaricomycetes</taxon>
        <taxon>Agaricomycetidae</taxon>
        <taxon>Agaricales</taxon>
        <taxon>Marasmiineae</taxon>
        <taxon>Marasmiaceae</taxon>
        <taxon>Tetrapyrgos</taxon>
    </lineage>
</organism>
<keyword evidence="10" id="KW-0926">Vacuole</keyword>
<evidence type="ECO:0000256" key="1">
    <source>
        <dbReference type="ARBA" id="ARBA00004127"/>
    </source>
</evidence>
<feature type="transmembrane region" description="Helical" evidence="10">
    <location>
        <begin position="139"/>
        <end position="158"/>
    </location>
</feature>
<feature type="transmembrane region" description="Helical" evidence="10">
    <location>
        <begin position="105"/>
        <end position="127"/>
    </location>
</feature>
<dbReference type="AlphaFoldDB" id="A0A8H5GYV3"/>
<dbReference type="PANTHER" id="PTHR31503:SF22">
    <property type="entry name" value="VACUOLAR CALCIUM ION TRANSPORTER"/>
    <property type="match status" value="1"/>
</dbReference>
<dbReference type="Proteomes" id="UP000559256">
    <property type="component" value="Unassembled WGS sequence"/>
</dbReference>
<dbReference type="Pfam" id="PF01699">
    <property type="entry name" value="Na_Ca_ex"/>
    <property type="match status" value="2"/>
</dbReference>
<dbReference type="InterPro" id="IPR004713">
    <property type="entry name" value="CaH_exchang"/>
</dbReference>
<feature type="transmembrane region" description="Helical" evidence="10">
    <location>
        <begin position="395"/>
        <end position="414"/>
    </location>
</feature>
<dbReference type="EMBL" id="JAACJM010000003">
    <property type="protein sequence ID" value="KAF5373759.1"/>
    <property type="molecule type" value="Genomic_DNA"/>
</dbReference>
<keyword evidence="6 10" id="KW-0106">Calcium</keyword>
<dbReference type="Gene3D" id="1.20.1420.30">
    <property type="entry name" value="NCX, central ion-binding region"/>
    <property type="match status" value="1"/>
</dbReference>
<keyword evidence="9 10" id="KW-0472">Membrane</keyword>
<evidence type="ECO:0000256" key="6">
    <source>
        <dbReference type="ARBA" id="ARBA00022837"/>
    </source>
</evidence>
<keyword evidence="7 10" id="KW-1133">Transmembrane helix</keyword>
<dbReference type="InterPro" id="IPR044880">
    <property type="entry name" value="NCX_ion-bd_dom_sf"/>
</dbReference>
<keyword evidence="4 10" id="KW-0109">Calcium transport</keyword>
<proteinExistence type="inferred from homology"/>
<feature type="transmembrane region" description="Helical" evidence="10">
    <location>
        <begin position="334"/>
        <end position="359"/>
    </location>
</feature>
<feature type="domain" description="Sodium/calcium exchanger membrane region" evidence="11">
    <location>
        <begin position="75"/>
        <end position="245"/>
    </location>
</feature>
<dbReference type="GO" id="GO:0000329">
    <property type="term" value="C:fungal-type vacuole membrane"/>
    <property type="evidence" value="ECO:0007669"/>
    <property type="project" value="TreeGrafter"/>
</dbReference>
<keyword evidence="10" id="KW-0050">Antiport</keyword>
<dbReference type="OrthoDB" id="1699231at2759"/>
<comment type="subcellular location">
    <subcellularLocation>
        <location evidence="1">Endomembrane system</location>
        <topology evidence="1">Multi-pass membrane protein</topology>
    </subcellularLocation>
    <subcellularLocation>
        <location evidence="10">Vacuole membrane</location>
    </subcellularLocation>
</comment>
<evidence type="ECO:0000256" key="10">
    <source>
        <dbReference type="RuleBase" id="RU365028"/>
    </source>
</evidence>
<feature type="transmembrane region" description="Helical" evidence="10">
    <location>
        <begin position="365"/>
        <end position="388"/>
    </location>
</feature>
<feature type="transmembrane region" description="Helical" evidence="10">
    <location>
        <begin position="266"/>
        <end position="290"/>
    </location>
</feature>
<keyword evidence="13" id="KW-1185">Reference proteome</keyword>
<dbReference type="GO" id="GO:0006874">
    <property type="term" value="P:intracellular calcium ion homeostasis"/>
    <property type="evidence" value="ECO:0007669"/>
    <property type="project" value="TreeGrafter"/>
</dbReference>